<dbReference type="EMBL" id="CCNB01000044">
    <property type="protein sequence ID" value="CDX45670.1"/>
    <property type="molecule type" value="Genomic_DNA"/>
</dbReference>
<dbReference type="AlphaFoldDB" id="A0A090FP39"/>
<reference evidence="1 2" key="1">
    <citation type="submission" date="2014-08" db="EMBL/GenBank/DDBJ databases">
        <authorList>
            <person name="Moulin Lionel"/>
        </authorList>
    </citation>
    <scope>NUCLEOTIDE SEQUENCE [LARGE SCALE GENOMIC DNA]</scope>
</reference>
<sequence>MPSPSLIDPPPRPILRAIQGACLQLCFEMTRVPPLPVGLGAVLVWCISHAYPSSGLCSGGRNCPTLSFGDDDMSGGTPENEEMKDAYGKDSEPFSQHSMAHAWKGGGPVLDSTDAAAGAIYVAWCQDCPFEGGWKGTPRPTREQAQTDADAHVASYPDHRVTVI</sequence>
<gene>
    <name evidence="1" type="ORF">MPLDJ20_70251</name>
</gene>
<dbReference type="Proteomes" id="UP000046373">
    <property type="component" value="Unassembled WGS sequence"/>
</dbReference>
<accession>A0A090FP39</accession>
<name>A0A090FP39_MESPL</name>
<organism evidence="1 2">
    <name type="scientific">Mesorhizobium plurifarium</name>
    <dbReference type="NCBI Taxonomy" id="69974"/>
    <lineage>
        <taxon>Bacteria</taxon>
        <taxon>Pseudomonadati</taxon>
        <taxon>Pseudomonadota</taxon>
        <taxon>Alphaproteobacteria</taxon>
        <taxon>Hyphomicrobiales</taxon>
        <taxon>Phyllobacteriaceae</taxon>
        <taxon>Mesorhizobium</taxon>
    </lineage>
</organism>
<evidence type="ECO:0000313" key="2">
    <source>
        <dbReference type="Proteomes" id="UP000046373"/>
    </source>
</evidence>
<protein>
    <submittedName>
        <fullName evidence="1">Uncharacterized protein</fullName>
    </submittedName>
</protein>
<proteinExistence type="predicted"/>
<evidence type="ECO:0000313" key="1">
    <source>
        <dbReference type="EMBL" id="CDX45670.1"/>
    </source>
</evidence>